<accession>A0A418WJ10</accession>
<proteinExistence type="predicted"/>
<evidence type="ECO:0000259" key="1">
    <source>
        <dbReference type="Pfam" id="PF12680"/>
    </source>
</evidence>
<dbReference type="Pfam" id="PF12680">
    <property type="entry name" value="SnoaL_2"/>
    <property type="match status" value="1"/>
</dbReference>
<dbReference type="PANTHER" id="PTHR41252:SF1">
    <property type="entry name" value="BLR2505 PROTEIN"/>
    <property type="match status" value="1"/>
</dbReference>
<evidence type="ECO:0000313" key="3">
    <source>
        <dbReference type="Proteomes" id="UP000284605"/>
    </source>
</evidence>
<name>A0A418WJ10_9PROT</name>
<dbReference type="RefSeq" id="WP_119782275.1">
    <property type="nucleotide sequence ID" value="NZ_QYUK01000011.1"/>
</dbReference>
<dbReference type="InterPro" id="IPR037401">
    <property type="entry name" value="SnoaL-like"/>
</dbReference>
<dbReference type="PANTHER" id="PTHR41252">
    <property type="entry name" value="BLR2505 PROTEIN"/>
    <property type="match status" value="1"/>
</dbReference>
<feature type="domain" description="SnoaL-like" evidence="1">
    <location>
        <begin position="11"/>
        <end position="116"/>
    </location>
</feature>
<reference evidence="2 3" key="1">
    <citation type="submission" date="2018-09" db="EMBL/GenBank/DDBJ databases">
        <authorList>
            <person name="Zhu H."/>
        </authorList>
    </citation>
    <scope>NUCLEOTIDE SEQUENCE [LARGE SCALE GENOMIC DNA]</scope>
    <source>
        <strain evidence="2 3">K1W22B-8</strain>
    </source>
</reference>
<evidence type="ECO:0000313" key="2">
    <source>
        <dbReference type="EMBL" id="RJF89975.1"/>
    </source>
</evidence>
<dbReference type="EMBL" id="QYUK01000011">
    <property type="protein sequence ID" value="RJF89975.1"/>
    <property type="molecule type" value="Genomic_DNA"/>
</dbReference>
<dbReference type="Gene3D" id="3.10.450.50">
    <property type="match status" value="1"/>
</dbReference>
<sequence>MTATDNKQLMQAIFDDLAQGNSKAFVAAMADDFRWTIMGTTKWSRTFEGKEAVLGDLLKSLRAVIPDRIRTIADRFIADGDHVVVLAHGQNLTKAGVPYNNRYCYVFRLAEGRLRELTEYLDTELVTKALGDPAEAA</sequence>
<gene>
    <name evidence="2" type="ORF">D3874_13075</name>
</gene>
<dbReference type="Proteomes" id="UP000284605">
    <property type="component" value="Unassembled WGS sequence"/>
</dbReference>
<dbReference type="InterPro" id="IPR032710">
    <property type="entry name" value="NTF2-like_dom_sf"/>
</dbReference>
<organism evidence="2 3">
    <name type="scientific">Oleomonas cavernae</name>
    <dbReference type="NCBI Taxonomy" id="2320859"/>
    <lineage>
        <taxon>Bacteria</taxon>
        <taxon>Pseudomonadati</taxon>
        <taxon>Pseudomonadota</taxon>
        <taxon>Alphaproteobacteria</taxon>
        <taxon>Acetobacterales</taxon>
        <taxon>Acetobacteraceae</taxon>
        <taxon>Oleomonas</taxon>
    </lineage>
</organism>
<dbReference type="AlphaFoldDB" id="A0A418WJ10"/>
<dbReference type="SUPFAM" id="SSF54427">
    <property type="entry name" value="NTF2-like"/>
    <property type="match status" value="1"/>
</dbReference>
<keyword evidence="3" id="KW-1185">Reference proteome</keyword>
<protein>
    <submittedName>
        <fullName evidence="2">Nuclear transport factor 2 family protein</fullName>
    </submittedName>
</protein>
<dbReference type="OrthoDB" id="1450423at2"/>
<comment type="caution">
    <text evidence="2">The sequence shown here is derived from an EMBL/GenBank/DDBJ whole genome shotgun (WGS) entry which is preliminary data.</text>
</comment>